<protein>
    <recommendedName>
        <fullName evidence="4">Glycerophosphoryl diester phosphodiesterase membrane domain-containing protein</fullName>
    </recommendedName>
</protein>
<evidence type="ECO:0000256" key="1">
    <source>
        <dbReference type="SAM" id="Phobius"/>
    </source>
</evidence>
<dbReference type="RefSeq" id="WP_190834536.1">
    <property type="nucleotide sequence ID" value="NZ_CAWPPI010000084.1"/>
</dbReference>
<keyword evidence="1" id="KW-1133">Transmembrane helix</keyword>
<feature type="transmembrane region" description="Helical" evidence="1">
    <location>
        <begin position="203"/>
        <end position="236"/>
    </location>
</feature>
<dbReference type="Proteomes" id="UP000629098">
    <property type="component" value="Unassembled WGS sequence"/>
</dbReference>
<dbReference type="EMBL" id="JACXAE010000084">
    <property type="protein sequence ID" value="MBD2775731.1"/>
    <property type="molecule type" value="Genomic_DNA"/>
</dbReference>
<gene>
    <name evidence="2" type="ORF">ICL16_27650</name>
</gene>
<feature type="transmembrane region" description="Helical" evidence="1">
    <location>
        <begin position="256"/>
        <end position="276"/>
    </location>
</feature>
<feature type="transmembrane region" description="Helical" evidence="1">
    <location>
        <begin position="71"/>
        <end position="89"/>
    </location>
</feature>
<keyword evidence="1" id="KW-0812">Transmembrane</keyword>
<comment type="caution">
    <text evidence="2">The sequence shown here is derived from an EMBL/GenBank/DDBJ whole genome shotgun (WGS) entry which is preliminary data.</text>
</comment>
<feature type="transmembrane region" description="Helical" evidence="1">
    <location>
        <begin position="157"/>
        <end position="182"/>
    </location>
</feature>
<evidence type="ECO:0000313" key="3">
    <source>
        <dbReference type="Proteomes" id="UP000629098"/>
    </source>
</evidence>
<accession>A0A8J6XQV7</accession>
<sequence>MSENFRSPNLVELLSLGNVVTAGFRLYSSHRKSYFLLALTASFWSFLPFLFIIPVGILIFINSRVGNDSLWAWLIAMLVGIILYFYALGKSLINASIISRLAFAELLNQPETVAAARRQVKPKLWRFVITSLLIFLILFVSFIVFMILMIIPLLNLLLFIPALATFLWVVARFLLPDVILAVEENSSAIDAVSRSWDLTSRNAWRIVLILVVAFLVTIPLQLLVQIINRVAVYAFITPVIRDAVNGSTSATLLISIVYLFILVLIFLVNAIILPFWQAIKGVIYYDLRARQEGLDLKLRGEV</sequence>
<evidence type="ECO:0000313" key="2">
    <source>
        <dbReference type="EMBL" id="MBD2775731.1"/>
    </source>
</evidence>
<feature type="transmembrane region" description="Helical" evidence="1">
    <location>
        <begin position="127"/>
        <end position="151"/>
    </location>
</feature>
<feature type="transmembrane region" description="Helical" evidence="1">
    <location>
        <begin position="34"/>
        <end position="59"/>
    </location>
</feature>
<evidence type="ECO:0008006" key="4">
    <source>
        <dbReference type="Google" id="ProtNLM"/>
    </source>
</evidence>
<proteinExistence type="predicted"/>
<keyword evidence="1" id="KW-0472">Membrane</keyword>
<organism evidence="2 3">
    <name type="scientific">Iningainema tapete BLCC-T55</name>
    <dbReference type="NCBI Taxonomy" id="2748662"/>
    <lineage>
        <taxon>Bacteria</taxon>
        <taxon>Bacillati</taxon>
        <taxon>Cyanobacteriota</taxon>
        <taxon>Cyanophyceae</taxon>
        <taxon>Nostocales</taxon>
        <taxon>Scytonemataceae</taxon>
        <taxon>Iningainema tapete</taxon>
    </lineage>
</organism>
<reference evidence="2" key="1">
    <citation type="submission" date="2020-09" db="EMBL/GenBank/DDBJ databases">
        <title>Iningainema tapete sp. nov. (Scytonemataceae, Cyanobacteria) from greenhouses in central Florida (USA) produces two types of nodularin with biosynthetic potential for microcystin-LR and anabaenopeptins.</title>
        <authorList>
            <person name="Berthold D.E."/>
            <person name="Lefler F.W."/>
            <person name="Huang I.-S."/>
            <person name="Abdulla H."/>
            <person name="Zimba P.V."/>
            <person name="Laughinghouse H.D. IV."/>
        </authorList>
    </citation>
    <scope>NUCLEOTIDE SEQUENCE</scope>
    <source>
        <strain evidence="2">BLCCT55</strain>
    </source>
</reference>
<dbReference type="AlphaFoldDB" id="A0A8J6XQV7"/>
<keyword evidence="3" id="KW-1185">Reference proteome</keyword>
<name>A0A8J6XQV7_9CYAN</name>